<dbReference type="AlphaFoldDB" id="A0AAU9DPE3"/>
<keyword evidence="2" id="KW-1185">Reference proteome</keyword>
<gene>
    <name evidence="1" type="ORF">XA3_01050</name>
</gene>
<proteinExistence type="predicted"/>
<evidence type="ECO:0000313" key="2">
    <source>
        <dbReference type="Proteomes" id="UP001321861"/>
    </source>
</evidence>
<sequence length="128" mass="14692">MNIIDQIQRNIFLEKIFPEGLDSNLLIGNLDLRLDGNLLVDIHTLQKPHIEIPKWGIWNKDYNVIVIKILCSGLSDMHITNWMGNKFSGVNFIYKNNRYIISSKEANSSVSITCSGLIFQECSTYIME</sequence>
<evidence type="ECO:0008006" key="3">
    <source>
        <dbReference type="Google" id="ProtNLM"/>
    </source>
</evidence>
<reference evidence="1 2" key="1">
    <citation type="journal article" date="2023" name="Microbiol. Spectr.">
        <title>Symbiosis of Carpenter Bees with Uncharacterized Lactic Acid Bacteria Showing NAD Auxotrophy.</title>
        <authorList>
            <person name="Kawasaki S."/>
            <person name="Ozawa K."/>
            <person name="Mori T."/>
            <person name="Yamamoto A."/>
            <person name="Ito M."/>
            <person name="Ohkuma M."/>
            <person name="Sakamoto M."/>
            <person name="Matsutani M."/>
        </authorList>
    </citation>
    <scope>NUCLEOTIDE SEQUENCE [LARGE SCALE GENOMIC DNA]</scope>
    <source>
        <strain evidence="1 2">XA3</strain>
    </source>
</reference>
<dbReference type="KEGG" id="xap:XA3_01050"/>
<protein>
    <recommendedName>
        <fullName evidence="3">Immunity protein 50</fullName>
    </recommendedName>
</protein>
<dbReference type="EMBL" id="AP026802">
    <property type="protein sequence ID" value="BDR57664.1"/>
    <property type="molecule type" value="Genomic_DNA"/>
</dbReference>
<dbReference type="RefSeq" id="WP_317635616.1">
    <property type="nucleotide sequence ID" value="NZ_AP026802.1"/>
</dbReference>
<dbReference type="Proteomes" id="UP001321861">
    <property type="component" value="Chromosome"/>
</dbReference>
<evidence type="ECO:0000313" key="1">
    <source>
        <dbReference type="EMBL" id="BDR57664.1"/>
    </source>
</evidence>
<accession>A0AAU9DPE3</accession>
<organism evidence="1 2">
    <name type="scientific">Xylocopilactobacillus apicola</name>
    <dbReference type="NCBI Taxonomy" id="2932184"/>
    <lineage>
        <taxon>Bacteria</taxon>
        <taxon>Bacillati</taxon>
        <taxon>Bacillota</taxon>
        <taxon>Bacilli</taxon>
        <taxon>Lactobacillales</taxon>
        <taxon>Lactobacillaceae</taxon>
        <taxon>Xylocopilactobacillus</taxon>
    </lineage>
</organism>
<name>A0AAU9DPE3_9LACO</name>